<keyword evidence="8" id="KW-1185">Reference proteome</keyword>
<dbReference type="PANTHER" id="PTHR43847">
    <property type="entry name" value="BLL3993 PROTEIN"/>
    <property type="match status" value="1"/>
</dbReference>
<dbReference type="GO" id="GO:0012505">
    <property type="term" value="C:endomembrane system"/>
    <property type="evidence" value="ECO:0007669"/>
    <property type="project" value="UniProtKB-SubCell"/>
</dbReference>
<proteinExistence type="predicted"/>
<feature type="transmembrane region" description="Helical" evidence="6">
    <location>
        <begin position="59"/>
        <end position="78"/>
    </location>
</feature>
<evidence type="ECO:0000256" key="1">
    <source>
        <dbReference type="ARBA" id="ARBA00004127"/>
    </source>
</evidence>
<comment type="subcellular location">
    <subcellularLocation>
        <location evidence="1">Endomembrane system</location>
        <topology evidence="1">Multi-pass membrane protein</topology>
    </subcellularLocation>
</comment>
<dbReference type="GO" id="GO:0008168">
    <property type="term" value="F:methyltransferase activity"/>
    <property type="evidence" value="ECO:0007669"/>
    <property type="project" value="UniProtKB-KW"/>
</dbReference>
<dbReference type="PANTHER" id="PTHR43847:SF1">
    <property type="entry name" value="BLL3993 PROTEIN"/>
    <property type="match status" value="1"/>
</dbReference>
<evidence type="ECO:0000256" key="6">
    <source>
        <dbReference type="SAM" id="Phobius"/>
    </source>
</evidence>
<evidence type="ECO:0000256" key="4">
    <source>
        <dbReference type="ARBA" id="ARBA00023136"/>
    </source>
</evidence>
<dbReference type="Pfam" id="PF04191">
    <property type="entry name" value="PEMT"/>
    <property type="match status" value="1"/>
</dbReference>
<evidence type="ECO:0000313" key="7">
    <source>
        <dbReference type="EMBL" id="SCZ37037.1"/>
    </source>
</evidence>
<evidence type="ECO:0000256" key="2">
    <source>
        <dbReference type="ARBA" id="ARBA00022692"/>
    </source>
</evidence>
<protein>
    <submittedName>
        <fullName evidence="7">Protein-S-isoprenylcysteine O-methyltransferase Ste14</fullName>
    </submittedName>
</protein>
<dbReference type="Proteomes" id="UP000199347">
    <property type="component" value="Unassembled WGS sequence"/>
</dbReference>
<dbReference type="AlphaFoldDB" id="A0A1G5NI11"/>
<keyword evidence="4 6" id="KW-0472">Membrane</keyword>
<evidence type="ECO:0000313" key="8">
    <source>
        <dbReference type="Proteomes" id="UP000199347"/>
    </source>
</evidence>
<keyword evidence="2 6" id="KW-0812">Transmembrane</keyword>
<organism evidence="7 8">
    <name type="scientific">Afifella marina DSM 2698</name>
    <dbReference type="NCBI Taxonomy" id="1120955"/>
    <lineage>
        <taxon>Bacteria</taxon>
        <taxon>Pseudomonadati</taxon>
        <taxon>Pseudomonadota</taxon>
        <taxon>Alphaproteobacteria</taxon>
        <taxon>Hyphomicrobiales</taxon>
        <taxon>Afifellaceae</taxon>
        <taxon>Afifella</taxon>
    </lineage>
</organism>
<dbReference type="InterPro" id="IPR007318">
    <property type="entry name" value="Phopholipid_MeTrfase"/>
</dbReference>
<feature type="transmembrane region" description="Helical" evidence="6">
    <location>
        <begin position="27"/>
        <end position="47"/>
    </location>
</feature>
<dbReference type="GO" id="GO:0032259">
    <property type="term" value="P:methylation"/>
    <property type="evidence" value="ECO:0007669"/>
    <property type="project" value="UniProtKB-KW"/>
</dbReference>
<dbReference type="STRING" id="1120955.SAMN03080610_02077"/>
<feature type="compositionally biased region" description="Low complexity" evidence="5">
    <location>
        <begin position="1"/>
        <end position="15"/>
    </location>
</feature>
<keyword evidence="3 6" id="KW-1133">Transmembrane helix</keyword>
<name>A0A1G5NI11_AFIMA</name>
<dbReference type="OrthoDB" id="9811969at2"/>
<dbReference type="EMBL" id="FMVW01000004">
    <property type="protein sequence ID" value="SCZ37037.1"/>
    <property type="molecule type" value="Genomic_DNA"/>
</dbReference>
<dbReference type="Gene3D" id="1.20.120.1630">
    <property type="match status" value="1"/>
</dbReference>
<keyword evidence="7" id="KW-0489">Methyltransferase</keyword>
<evidence type="ECO:0000256" key="5">
    <source>
        <dbReference type="SAM" id="MobiDB-lite"/>
    </source>
</evidence>
<feature type="region of interest" description="Disordered" evidence="5">
    <location>
        <begin position="1"/>
        <end position="24"/>
    </location>
</feature>
<gene>
    <name evidence="7" type="ORF">SAMN03080610_02077</name>
</gene>
<sequence length="172" mass="18510">MEVATTTASTGGTVENDSNQQTAPSSIPWPPIIVAGSVLVGLLLAYIAPLPWPDADGALRGLGGLIVLAALGIDLWGYRTFRPHQTTLRPDRAASALVTAGPFRYSRNPFYVGNVMLVVGLGLAFANWWLVLLGPVALVLMDRLAARPEEKHLEDAFGAEYLAYKARVGRWL</sequence>
<reference evidence="7 8" key="1">
    <citation type="submission" date="2016-10" db="EMBL/GenBank/DDBJ databases">
        <authorList>
            <person name="de Groot N.N."/>
        </authorList>
    </citation>
    <scope>NUCLEOTIDE SEQUENCE [LARGE SCALE GENOMIC DNA]</scope>
    <source>
        <strain evidence="7 8">DSM 2698</strain>
    </source>
</reference>
<dbReference type="InterPro" id="IPR052527">
    <property type="entry name" value="Metal_cation-efflux_comp"/>
</dbReference>
<keyword evidence="7" id="KW-0808">Transferase</keyword>
<accession>A0A1G5NI11</accession>
<feature type="transmembrane region" description="Helical" evidence="6">
    <location>
        <begin position="115"/>
        <end position="141"/>
    </location>
</feature>
<evidence type="ECO:0000256" key="3">
    <source>
        <dbReference type="ARBA" id="ARBA00022989"/>
    </source>
</evidence>